<accession>F7FLG4</accession>
<dbReference type="eggNOG" id="KOG3425">
    <property type="taxonomic scope" value="Eukaryota"/>
</dbReference>
<dbReference type="FunCoup" id="F7FLG4">
    <property type="interactions" value="893"/>
</dbReference>
<evidence type="ECO:0000256" key="1">
    <source>
        <dbReference type="ARBA" id="ARBA00004496"/>
    </source>
</evidence>
<dbReference type="AlphaFoldDB" id="F7FLG4"/>
<name>F7FLG4_ORNAN</name>
<comment type="similarity">
    <text evidence="2">Belongs to the thioredoxin family.</text>
</comment>
<evidence type="ECO:0000256" key="4">
    <source>
        <dbReference type="ARBA" id="ARBA00022490"/>
    </source>
</evidence>
<evidence type="ECO:0000256" key="2">
    <source>
        <dbReference type="ARBA" id="ARBA00008987"/>
    </source>
</evidence>
<sequence length="123" mass="13960">MAGCEVVRVSGYDRCSRAMEDNRGRTVFVYFVGSKDAEGRNWCSDSERAEPIVQEAMKYIPAGAVFIYCQVGDRSYWKDPNNEFRKNLKITAVPTLLKYGAPKQLVEVECSQADLVQKFFAED</sequence>
<keyword evidence="5" id="KW-1015">Disulfide bond</keyword>
<evidence type="ECO:0000256" key="7">
    <source>
        <dbReference type="ARBA" id="ARBA00058409"/>
    </source>
</evidence>
<dbReference type="CDD" id="cd02952">
    <property type="entry name" value="TRP14_like"/>
    <property type="match status" value="1"/>
</dbReference>
<dbReference type="Pfam" id="PF06110">
    <property type="entry name" value="TXD17-like_Trx"/>
    <property type="match status" value="1"/>
</dbReference>
<dbReference type="GO" id="GO:0005829">
    <property type="term" value="C:cytosol"/>
    <property type="evidence" value="ECO:0000318"/>
    <property type="project" value="GO_Central"/>
</dbReference>
<dbReference type="PANTHER" id="PTHR12452:SF0">
    <property type="entry name" value="THIOREDOXIN DOMAIN-CONTAINING PROTEIN 17"/>
    <property type="match status" value="1"/>
</dbReference>
<evidence type="ECO:0000256" key="8">
    <source>
        <dbReference type="ARBA" id="ARBA00064075"/>
    </source>
</evidence>
<dbReference type="GeneID" id="100080754"/>
<comment type="subcellular location">
    <subcellularLocation>
        <location evidence="1">Cytoplasm</location>
    </subcellularLocation>
</comment>
<dbReference type="Proteomes" id="UP000002279">
    <property type="component" value="Chromosome 17"/>
</dbReference>
<gene>
    <name evidence="11" type="primary">LOC100080754</name>
</gene>
<feature type="domain" description="Thioredoxin" evidence="10">
    <location>
        <begin position="9"/>
        <end position="122"/>
    </location>
</feature>
<evidence type="ECO:0000313" key="12">
    <source>
        <dbReference type="Proteomes" id="UP000002279"/>
    </source>
</evidence>
<dbReference type="KEGG" id="oaa:100080754"/>
<dbReference type="GeneTree" id="ENSGT00390000012195"/>
<evidence type="ECO:0000259" key="10">
    <source>
        <dbReference type="Pfam" id="PF06110"/>
    </source>
</evidence>
<reference evidence="11 12" key="1">
    <citation type="journal article" date="2008" name="Nature">
        <title>Genome analysis of the platypus reveals unique signatures of evolution.</title>
        <authorList>
            <person name="Warren W.C."/>
            <person name="Hillier L.W."/>
            <person name="Marshall Graves J.A."/>
            <person name="Birney E."/>
            <person name="Ponting C.P."/>
            <person name="Grutzner F."/>
            <person name="Belov K."/>
            <person name="Miller W."/>
            <person name="Clarke L."/>
            <person name="Chinwalla A.T."/>
            <person name="Yang S.P."/>
            <person name="Heger A."/>
            <person name="Locke D.P."/>
            <person name="Miethke P."/>
            <person name="Waters P.D."/>
            <person name="Veyrunes F."/>
            <person name="Fulton L."/>
            <person name="Fulton B."/>
            <person name="Graves T."/>
            <person name="Wallis J."/>
            <person name="Puente X.S."/>
            <person name="Lopez-Otin C."/>
            <person name="Ordonez G.R."/>
            <person name="Eichler E.E."/>
            <person name="Chen L."/>
            <person name="Cheng Z."/>
            <person name="Deakin J.E."/>
            <person name="Alsop A."/>
            <person name="Thompson K."/>
            <person name="Kirby P."/>
            <person name="Papenfuss A.T."/>
            <person name="Wakefield M.J."/>
            <person name="Olender T."/>
            <person name="Lancet D."/>
            <person name="Huttley G.A."/>
            <person name="Smit A.F."/>
            <person name="Pask A."/>
            <person name="Temple-Smith P."/>
            <person name="Batzer M.A."/>
            <person name="Walker J.A."/>
            <person name="Konkel M.K."/>
            <person name="Harris R.S."/>
            <person name="Whittington C.M."/>
            <person name="Wong E.S."/>
            <person name="Gemmell N.J."/>
            <person name="Buschiazzo E."/>
            <person name="Vargas Jentzsch I.M."/>
            <person name="Merkel A."/>
            <person name="Schmitz J."/>
            <person name="Zemann A."/>
            <person name="Churakov G."/>
            <person name="Kriegs J.O."/>
            <person name="Brosius J."/>
            <person name="Murchison E.P."/>
            <person name="Sachidanandam R."/>
            <person name="Smith C."/>
            <person name="Hannon G.J."/>
            <person name="Tsend-Ayush E."/>
            <person name="McMillan D."/>
            <person name="Attenborough R."/>
            <person name="Rens W."/>
            <person name="Ferguson-Smith M."/>
            <person name="Lefevre C.M."/>
            <person name="Sharp J.A."/>
            <person name="Nicholas K.R."/>
            <person name="Ray D.A."/>
            <person name="Kube M."/>
            <person name="Reinhardt R."/>
            <person name="Pringle T.H."/>
            <person name="Taylor J."/>
            <person name="Jones R.C."/>
            <person name="Nixon B."/>
            <person name="Dacheux J.L."/>
            <person name="Niwa H."/>
            <person name="Sekita Y."/>
            <person name="Huang X."/>
            <person name="Stark A."/>
            <person name="Kheradpour P."/>
            <person name="Kellis M."/>
            <person name="Flicek P."/>
            <person name="Chen Y."/>
            <person name="Webber C."/>
            <person name="Hardison R."/>
            <person name="Nelson J."/>
            <person name="Hallsworth-Pepin K."/>
            <person name="Delehaunty K."/>
            <person name="Markovic C."/>
            <person name="Minx P."/>
            <person name="Feng Y."/>
            <person name="Kremitzki C."/>
            <person name="Mitreva M."/>
            <person name="Glasscock J."/>
            <person name="Wylie T."/>
            <person name="Wohldmann P."/>
            <person name="Thiru P."/>
            <person name="Nhan M.N."/>
            <person name="Pohl C.S."/>
            <person name="Smith S.M."/>
            <person name="Hou S."/>
            <person name="Nefedov M."/>
            <person name="de Jong P.J."/>
            <person name="Renfree M.B."/>
            <person name="Mardis E.R."/>
            <person name="Wilson R.K."/>
        </authorList>
    </citation>
    <scope>NUCLEOTIDE SEQUENCE [LARGE SCALE GENOMIC DNA]</scope>
    <source>
        <strain evidence="11 12">Glennie</strain>
    </source>
</reference>
<comment type="subunit">
    <text evidence="8">Interacts with TRXR1 and DYNLL1/DNCL1.</text>
</comment>
<dbReference type="PANTHER" id="PTHR12452">
    <property type="entry name" value="42-9-9 PROTEIN-RELATED"/>
    <property type="match status" value="1"/>
</dbReference>
<dbReference type="GO" id="GO:0047134">
    <property type="term" value="F:protein-disulfide reductase [NAD(P)H] activity"/>
    <property type="evidence" value="ECO:0000318"/>
    <property type="project" value="GO_Central"/>
</dbReference>
<dbReference type="Ensembl" id="ENSOANT00000016022.2">
    <property type="protein sequence ID" value="ENSOANP00000016019.2"/>
    <property type="gene ID" value="ENSOANG00000010103.3"/>
</dbReference>
<reference evidence="11" key="3">
    <citation type="submission" date="2025-09" db="UniProtKB">
        <authorList>
            <consortium name="Ensembl"/>
        </authorList>
    </citation>
    <scope>IDENTIFICATION</scope>
    <source>
        <strain evidence="11">Glennie</strain>
    </source>
</reference>
<dbReference type="RefSeq" id="XP_016083385.2">
    <property type="nucleotide sequence ID" value="XM_016227899.3"/>
</dbReference>
<organism evidence="11 12">
    <name type="scientific">Ornithorhynchus anatinus</name>
    <name type="common">Duckbill platypus</name>
    <dbReference type="NCBI Taxonomy" id="9258"/>
    <lineage>
        <taxon>Eukaryota</taxon>
        <taxon>Metazoa</taxon>
        <taxon>Chordata</taxon>
        <taxon>Craniata</taxon>
        <taxon>Vertebrata</taxon>
        <taxon>Euteleostomi</taxon>
        <taxon>Mammalia</taxon>
        <taxon>Monotremata</taxon>
        <taxon>Ornithorhynchidae</taxon>
        <taxon>Ornithorhynchus</taxon>
    </lineage>
</organism>
<dbReference type="Gene3D" id="3.40.30.10">
    <property type="entry name" value="Glutaredoxin"/>
    <property type="match status" value="1"/>
</dbReference>
<evidence type="ECO:0000256" key="9">
    <source>
        <dbReference type="ARBA" id="ARBA00075917"/>
    </source>
</evidence>
<dbReference type="OMA" id="PRDYWKN"/>
<dbReference type="STRING" id="9258.ENSOANP00000016019"/>
<dbReference type="InterPro" id="IPR045108">
    <property type="entry name" value="TXNDC17-like"/>
</dbReference>
<evidence type="ECO:0000256" key="6">
    <source>
        <dbReference type="ARBA" id="ARBA00023284"/>
    </source>
</evidence>
<comment type="function">
    <text evidence="7">Disulfide reductase. May participate in various redox reactions through the reversible oxidation of its active center dithiol to a disulfide and catalyze dithiol-disulfide exchange reactions. Modulates TNF-alpha signaling and NF-kappa-B activation. Has peroxidase activity and may contribute to the elimination of cellular hydrogen peroxide.</text>
</comment>
<keyword evidence="6" id="KW-0676">Redox-active center</keyword>
<evidence type="ECO:0000256" key="3">
    <source>
        <dbReference type="ARBA" id="ARBA00016949"/>
    </source>
</evidence>
<dbReference type="HOGENOM" id="CLU_120161_0_1_1"/>
<keyword evidence="4" id="KW-0963">Cytoplasm</keyword>
<keyword evidence="12" id="KW-1185">Reference proteome</keyword>
<dbReference type="FunFam" id="3.40.30.10:FF:000124">
    <property type="entry name" value="Thioredoxin domain-containing 17"/>
    <property type="match status" value="1"/>
</dbReference>
<dbReference type="SUPFAM" id="SSF52833">
    <property type="entry name" value="Thioredoxin-like"/>
    <property type="match status" value="1"/>
</dbReference>
<dbReference type="Bgee" id="ENSOANG00000010103">
    <property type="expression patterns" value="Expressed in endometrium and 5 other cell types or tissues"/>
</dbReference>
<dbReference type="InParanoid" id="F7FLG4"/>
<proteinExistence type="inferred from homology"/>
<reference evidence="11" key="2">
    <citation type="submission" date="2025-08" db="UniProtKB">
        <authorList>
            <consortium name="Ensembl"/>
        </authorList>
    </citation>
    <scope>IDENTIFICATION</scope>
    <source>
        <strain evidence="11">Glennie</strain>
    </source>
</reference>
<evidence type="ECO:0000313" key="11">
    <source>
        <dbReference type="Ensembl" id="ENSOANP00000016019.2"/>
    </source>
</evidence>
<evidence type="ECO:0000256" key="5">
    <source>
        <dbReference type="ARBA" id="ARBA00023157"/>
    </source>
</evidence>
<dbReference type="InterPro" id="IPR036249">
    <property type="entry name" value="Thioredoxin-like_sf"/>
</dbReference>
<protein>
    <recommendedName>
        <fullName evidence="3">Thioredoxin domain-containing protein 17</fullName>
    </recommendedName>
    <alternativeName>
        <fullName evidence="9">Thioredoxin-like protein 5</fullName>
    </alternativeName>
</protein>
<dbReference type="InterPro" id="IPR010357">
    <property type="entry name" value="TXNDC17_dom"/>
</dbReference>